<keyword evidence="3" id="KW-1185">Reference proteome</keyword>
<evidence type="ECO:0008006" key="4">
    <source>
        <dbReference type="Google" id="ProtNLM"/>
    </source>
</evidence>
<dbReference type="EMBL" id="JAACXV010014184">
    <property type="protein sequence ID" value="KAF7269792.1"/>
    <property type="molecule type" value="Genomic_DNA"/>
</dbReference>
<proteinExistence type="predicted"/>
<protein>
    <recommendedName>
        <fullName evidence="4">FLYWCH-type domain-containing protein</fullName>
    </recommendedName>
</protein>
<evidence type="ECO:0000256" key="1">
    <source>
        <dbReference type="SAM" id="MobiDB-lite"/>
    </source>
</evidence>
<evidence type="ECO:0000313" key="3">
    <source>
        <dbReference type="Proteomes" id="UP000625711"/>
    </source>
</evidence>
<comment type="caution">
    <text evidence="2">The sequence shown here is derived from an EMBL/GenBank/DDBJ whole genome shotgun (WGS) entry which is preliminary data.</text>
</comment>
<feature type="region of interest" description="Disordered" evidence="1">
    <location>
        <begin position="52"/>
        <end position="79"/>
    </location>
</feature>
<gene>
    <name evidence="2" type="ORF">GWI33_017178</name>
</gene>
<accession>A0A834HW13</accession>
<feature type="compositionally biased region" description="Basic and acidic residues" evidence="1">
    <location>
        <begin position="69"/>
        <end position="79"/>
    </location>
</feature>
<dbReference type="Proteomes" id="UP000625711">
    <property type="component" value="Unassembled WGS sequence"/>
</dbReference>
<organism evidence="2 3">
    <name type="scientific">Rhynchophorus ferrugineus</name>
    <name type="common">Red palm weevil</name>
    <name type="synonym">Curculio ferrugineus</name>
    <dbReference type="NCBI Taxonomy" id="354439"/>
    <lineage>
        <taxon>Eukaryota</taxon>
        <taxon>Metazoa</taxon>
        <taxon>Ecdysozoa</taxon>
        <taxon>Arthropoda</taxon>
        <taxon>Hexapoda</taxon>
        <taxon>Insecta</taxon>
        <taxon>Pterygota</taxon>
        <taxon>Neoptera</taxon>
        <taxon>Endopterygota</taxon>
        <taxon>Coleoptera</taxon>
        <taxon>Polyphaga</taxon>
        <taxon>Cucujiformia</taxon>
        <taxon>Curculionidae</taxon>
        <taxon>Dryophthorinae</taxon>
        <taxon>Rhynchophorus</taxon>
    </lineage>
</organism>
<reference evidence="2" key="1">
    <citation type="submission" date="2020-08" db="EMBL/GenBank/DDBJ databases">
        <title>Genome sequencing and assembly of the red palm weevil Rhynchophorus ferrugineus.</title>
        <authorList>
            <person name="Dias G.B."/>
            <person name="Bergman C.M."/>
            <person name="Manee M."/>
        </authorList>
    </citation>
    <scope>NUCLEOTIDE SEQUENCE</scope>
    <source>
        <strain evidence="2">AA-2017</strain>
        <tissue evidence="2">Whole larva</tissue>
    </source>
</reference>
<dbReference type="AlphaFoldDB" id="A0A834HW13"/>
<dbReference type="OrthoDB" id="10535910at2759"/>
<sequence length="123" mass="14701">MECYLSDGFYYRHLYDQVNKSSVWACFVSSCHVKVITDDQKIITKWIGNHAHKTAKEQEKPKRTSMMGDLRKKKEDGLSDEEKLKNIKRDINLEFAKFDYDRYLRNTMLRKTFLIRVWGAEDL</sequence>
<evidence type="ECO:0000313" key="2">
    <source>
        <dbReference type="EMBL" id="KAF7269792.1"/>
    </source>
</evidence>
<name>A0A834HW13_RHYFE</name>